<keyword evidence="5" id="KW-0560">Oxidoreductase</keyword>
<organism evidence="7 8">
    <name type="scientific">Xaviernesmea oryzae</name>
    <dbReference type="NCBI Taxonomy" id="464029"/>
    <lineage>
        <taxon>Bacteria</taxon>
        <taxon>Pseudomonadati</taxon>
        <taxon>Pseudomonadota</taxon>
        <taxon>Alphaproteobacteria</taxon>
        <taxon>Hyphomicrobiales</taxon>
        <taxon>Rhizobiaceae</taxon>
        <taxon>Rhizobium/Agrobacterium group</taxon>
        <taxon>Xaviernesmea</taxon>
    </lineage>
</organism>
<dbReference type="GO" id="GO:0008198">
    <property type="term" value="F:ferrous iron binding"/>
    <property type="evidence" value="ECO:0007669"/>
    <property type="project" value="InterPro"/>
</dbReference>
<dbReference type="InterPro" id="IPR014436">
    <property type="entry name" value="Extradiol_dOase_DODA"/>
</dbReference>
<evidence type="ECO:0000313" key="7">
    <source>
        <dbReference type="EMBL" id="SMF56230.1"/>
    </source>
</evidence>
<keyword evidence="7" id="KW-0223">Dioxygenase</keyword>
<accession>A0A1X7FPG7</accession>
<dbReference type="Pfam" id="PF02900">
    <property type="entry name" value="LigB"/>
    <property type="match status" value="1"/>
</dbReference>
<keyword evidence="8" id="KW-1185">Reference proteome</keyword>
<evidence type="ECO:0000256" key="5">
    <source>
        <dbReference type="ARBA" id="ARBA00023002"/>
    </source>
</evidence>
<evidence type="ECO:0000256" key="1">
    <source>
        <dbReference type="ARBA" id="ARBA00001947"/>
    </source>
</evidence>
<dbReference type="PANTHER" id="PTHR30096:SF0">
    <property type="entry name" value="4,5-DOPA DIOXYGENASE EXTRADIOL-LIKE PROTEIN"/>
    <property type="match status" value="1"/>
</dbReference>
<dbReference type="AlphaFoldDB" id="A0A1X7FPG7"/>
<comment type="cofactor">
    <cofactor evidence="1">
        <name>Zn(2+)</name>
        <dbReference type="ChEBI" id="CHEBI:29105"/>
    </cofactor>
</comment>
<comment type="similarity">
    <text evidence="2">Belongs to the DODA-type extradiol aromatic ring-opening dioxygenase family.</text>
</comment>
<evidence type="ECO:0000313" key="8">
    <source>
        <dbReference type="Proteomes" id="UP000192903"/>
    </source>
</evidence>
<dbReference type="EMBL" id="FXAF01000007">
    <property type="protein sequence ID" value="SMF56230.1"/>
    <property type="molecule type" value="Genomic_DNA"/>
</dbReference>
<gene>
    <name evidence="7" type="ORF">SAMN02982989_0144</name>
</gene>
<evidence type="ECO:0000256" key="4">
    <source>
        <dbReference type="ARBA" id="ARBA00022833"/>
    </source>
</evidence>
<dbReference type="PANTHER" id="PTHR30096">
    <property type="entry name" value="4,5-DOPA DIOXYGENASE EXTRADIOL-LIKE PROTEIN"/>
    <property type="match status" value="1"/>
</dbReference>
<keyword evidence="3" id="KW-0479">Metal-binding</keyword>
<name>A0A1X7FPG7_9HYPH</name>
<dbReference type="InterPro" id="IPR004183">
    <property type="entry name" value="Xdiol_dOase_suB"/>
</dbReference>
<dbReference type="Proteomes" id="UP000192903">
    <property type="component" value="Unassembled WGS sequence"/>
</dbReference>
<dbReference type="PIRSF" id="PIRSF006157">
    <property type="entry name" value="Doxgns_DODA"/>
    <property type="match status" value="1"/>
</dbReference>
<reference evidence="8" key="1">
    <citation type="submission" date="2017-04" db="EMBL/GenBank/DDBJ databases">
        <authorList>
            <person name="Varghese N."/>
            <person name="Submissions S."/>
        </authorList>
    </citation>
    <scope>NUCLEOTIDE SEQUENCE [LARGE SCALE GENOMIC DNA]</scope>
    <source>
        <strain evidence="8">B4P</strain>
    </source>
</reference>
<dbReference type="RefSeq" id="WP_085423514.1">
    <property type="nucleotide sequence ID" value="NZ_FXAF01000007.1"/>
</dbReference>
<sequence length="282" mass="31050">MTLTRMPTYFLSHGGGPWPWLKDLRPGMYDQLEASIHDVRHELGTAPRAVLMISGHWEASRFLVSSSARPPMVYDYGGFPEHTYRIRYDAPGDPALADRVRDLLERGGLTADLDPQRGFDHGTFSLMHTMYPEATMPLVQLALRSDFDPAAHLRAGELLAPLRDEGVVIVGSGFSFHDTAAMRSGTGGPASATFDRWLDDTLVGTAPDERRRRLIEWTSAPSARAAHPREDHLLPLMVALGAAGNDAGTRIYHQTDFMGAITASSFRFGLPVTKPNWEIAVA</sequence>
<proteinExistence type="inferred from homology"/>
<evidence type="ECO:0000256" key="2">
    <source>
        <dbReference type="ARBA" id="ARBA00007581"/>
    </source>
</evidence>
<dbReference type="Gene3D" id="3.40.830.10">
    <property type="entry name" value="LigB-like"/>
    <property type="match status" value="1"/>
</dbReference>
<dbReference type="CDD" id="cd07363">
    <property type="entry name" value="45_DOPA_Dioxygenase"/>
    <property type="match status" value="1"/>
</dbReference>
<feature type="domain" description="Extradiol ring-cleavage dioxygenase class III enzyme subunit B" evidence="6">
    <location>
        <begin position="42"/>
        <end position="253"/>
    </location>
</feature>
<dbReference type="SUPFAM" id="SSF53213">
    <property type="entry name" value="LigB-like"/>
    <property type="match status" value="1"/>
</dbReference>
<dbReference type="GO" id="GO:0008270">
    <property type="term" value="F:zinc ion binding"/>
    <property type="evidence" value="ECO:0007669"/>
    <property type="project" value="InterPro"/>
</dbReference>
<dbReference type="STRING" id="464029.SAMN02982989_0144"/>
<dbReference type="GO" id="GO:0016702">
    <property type="term" value="F:oxidoreductase activity, acting on single donors with incorporation of molecular oxygen, incorporation of two atoms of oxygen"/>
    <property type="evidence" value="ECO:0007669"/>
    <property type="project" value="UniProtKB-ARBA"/>
</dbReference>
<keyword evidence="4" id="KW-0862">Zinc</keyword>
<dbReference type="OrthoDB" id="9790889at2"/>
<evidence type="ECO:0000259" key="6">
    <source>
        <dbReference type="Pfam" id="PF02900"/>
    </source>
</evidence>
<evidence type="ECO:0000256" key="3">
    <source>
        <dbReference type="ARBA" id="ARBA00022723"/>
    </source>
</evidence>
<protein>
    <submittedName>
        <fullName evidence="7">Aromatic ring-opening dioxygenase, catalytic subunit, LigB family</fullName>
    </submittedName>
</protein>